<feature type="region of interest" description="Disordered" evidence="7">
    <location>
        <begin position="238"/>
        <end position="258"/>
    </location>
</feature>
<protein>
    <recommendedName>
        <fullName evidence="6">Pyruvate dehydrogenase complex repressor</fullName>
    </recommendedName>
</protein>
<organism evidence="9 10">
    <name type="scientific">Dechloromonas denitrificans</name>
    <dbReference type="NCBI Taxonomy" id="281362"/>
    <lineage>
        <taxon>Bacteria</taxon>
        <taxon>Pseudomonadati</taxon>
        <taxon>Pseudomonadota</taxon>
        <taxon>Betaproteobacteria</taxon>
        <taxon>Rhodocyclales</taxon>
        <taxon>Azonexaceae</taxon>
        <taxon>Dechloromonas</taxon>
    </lineage>
</organism>
<sequence length="258" mass="28416">MSNKVQVPRISDAVAASLERRILEGSLKPGDRLAPERELAAEFGVSRPSLREAIQKLASKGMVQSKQGGGTYVTDSLNSTFFDPWRDMLGNHPNLREDMLEFRHMLEGQAASWAAERATDADLQRLEQTFSALRDAFASDDTEKRSAADIAFHQAIGDAAHNALLGHMSAALLRLMHDNIRLNLGELKGIPAASSLLMSQHESIYKAIAERKPQAARAAAETHIDFVRETLAQSLRSAARRETAERRLNTEFSPSLSV</sequence>
<dbReference type="SMART" id="SM00895">
    <property type="entry name" value="FCD"/>
    <property type="match status" value="1"/>
</dbReference>
<dbReference type="EMBL" id="LODL01000002">
    <property type="protein sequence ID" value="KXB32641.1"/>
    <property type="molecule type" value="Genomic_DNA"/>
</dbReference>
<evidence type="ECO:0000313" key="10">
    <source>
        <dbReference type="Proteomes" id="UP000070186"/>
    </source>
</evidence>
<gene>
    <name evidence="9" type="ORF">AT959_00080</name>
</gene>
<dbReference type="RefSeq" id="WP_066879094.1">
    <property type="nucleotide sequence ID" value="NZ_LODL01000002.1"/>
</dbReference>
<dbReference type="InterPro" id="IPR011711">
    <property type="entry name" value="GntR_C"/>
</dbReference>
<evidence type="ECO:0000256" key="7">
    <source>
        <dbReference type="SAM" id="MobiDB-lite"/>
    </source>
</evidence>
<dbReference type="SUPFAM" id="SSF46785">
    <property type="entry name" value="Winged helix' DNA-binding domain"/>
    <property type="match status" value="1"/>
</dbReference>
<evidence type="ECO:0000256" key="4">
    <source>
        <dbReference type="ARBA" id="ARBA00023163"/>
    </source>
</evidence>
<comment type="function">
    <text evidence="5">Transcriptional repressor for the pyruvate dehydrogenase complex genes aceEF and lpd.</text>
</comment>
<keyword evidence="3" id="KW-0238">DNA-binding</keyword>
<dbReference type="InterPro" id="IPR036388">
    <property type="entry name" value="WH-like_DNA-bd_sf"/>
</dbReference>
<evidence type="ECO:0000256" key="5">
    <source>
        <dbReference type="ARBA" id="ARBA00037357"/>
    </source>
</evidence>
<dbReference type="InterPro" id="IPR036390">
    <property type="entry name" value="WH_DNA-bd_sf"/>
</dbReference>
<dbReference type="SUPFAM" id="SSF48008">
    <property type="entry name" value="GntR ligand-binding domain-like"/>
    <property type="match status" value="1"/>
</dbReference>
<evidence type="ECO:0000256" key="1">
    <source>
        <dbReference type="ARBA" id="ARBA00022491"/>
    </source>
</evidence>
<evidence type="ECO:0000313" key="9">
    <source>
        <dbReference type="EMBL" id="KXB32641.1"/>
    </source>
</evidence>
<dbReference type="InterPro" id="IPR008920">
    <property type="entry name" value="TF_FadR/GntR_C"/>
</dbReference>
<keyword evidence="10" id="KW-1185">Reference proteome</keyword>
<dbReference type="Pfam" id="PF00392">
    <property type="entry name" value="GntR"/>
    <property type="match status" value="1"/>
</dbReference>
<dbReference type="PRINTS" id="PR00035">
    <property type="entry name" value="HTHGNTR"/>
</dbReference>
<name>A0A133XNX9_9RHOO</name>
<dbReference type="Gene3D" id="1.10.10.10">
    <property type="entry name" value="Winged helix-like DNA-binding domain superfamily/Winged helix DNA-binding domain"/>
    <property type="match status" value="1"/>
</dbReference>
<evidence type="ECO:0000256" key="6">
    <source>
        <dbReference type="ARBA" id="ARBA00039592"/>
    </source>
</evidence>
<accession>A0A133XNX9</accession>
<dbReference type="Gene3D" id="1.20.120.530">
    <property type="entry name" value="GntR ligand-binding domain-like"/>
    <property type="match status" value="1"/>
</dbReference>
<feature type="domain" description="HTH gntR-type" evidence="8">
    <location>
        <begin position="8"/>
        <end position="76"/>
    </location>
</feature>
<dbReference type="PANTHER" id="PTHR43537">
    <property type="entry name" value="TRANSCRIPTIONAL REGULATOR, GNTR FAMILY"/>
    <property type="match status" value="1"/>
</dbReference>
<dbReference type="CDD" id="cd07377">
    <property type="entry name" value="WHTH_GntR"/>
    <property type="match status" value="1"/>
</dbReference>
<evidence type="ECO:0000259" key="8">
    <source>
        <dbReference type="PROSITE" id="PS50949"/>
    </source>
</evidence>
<evidence type="ECO:0000256" key="3">
    <source>
        <dbReference type="ARBA" id="ARBA00023125"/>
    </source>
</evidence>
<comment type="caution">
    <text evidence="9">The sequence shown here is derived from an EMBL/GenBank/DDBJ whole genome shotgun (WGS) entry which is preliminary data.</text>
</comment>
<dbReference type="Proteomes" id="UP000070186">
    <property type="component" value="Unassembled WGS sequence"/>
</dbReference>
<dbReference type="GO" id="GO:0003700">
    <property type="term" value="F:DNA-binding transcription factor activity"/>
    <property type="evidence" value="ECO:0007669"/>
    <property type="project" value="InterPro"/>
</dbReference>
<keyword evidence="1" id="KW-0678">Repressor</keyword>
<keyword evidence="2" id="KW-0805">Transcription regulation</keyword>
<dbReference type="PANTHER" id="PTHR43537:SF34">
    <property type="entry name" value="PYRUVATE DEHYDROGENASE COMPLEX REPRESSOR"/>
    <property type="match status" value="1"/>
</dbReference>
<reference evidence="9 10" key="1">
    <citation type="submission" date="2015-12" db="EMBL/GenBank/DDBJ databases">
        <title>Nitrous oxide reduction kinetics distinguish bacteria harboring typical versus atypical NosZ.</title>
        <authorList>
            <person name="Yoon S."/>
            <person name="Nissen S."/>
            <person name="Park D."/>
            <person name="Sanford R.A."/>
            <person name="Loeffler F.E."/>
        </authorList>
    </citation>
    <scope>NUCLEOTIDE SEQUENCE [LARGE SCALE GENOMIC DNA]</scope>
    <source>
        <strain evidence="9 10">ATCC BAA-841</strain>
    </source>
</reference>
<dbReference type="AlphaFoldDB" id="A0A133XNX9"/>
<evidence type="ECO:0000256" key="2">
    <source>
        <dbReference type="ARBA" id="ARBA00023015"/>
    </source>
</evidence>
<dbReference type="InterPro" id="IPR000524">
    <property type="entry name" value="Tscrpt_reg_HTH_GntR"/>
</dbReference>
<dbReference type="STRING" id="281362.AT959_00080"/>
<dbReference type="SMART" id="SM00345">
    <property type="entry name" value="HTH_GNTR"/>
    <property type="match status" value="1"/>
</dbReference>
<dbReference type="Pfam" id="PF07729">
    <property type="entry name" value="FCD"/>
    <property type="match status" value="1"/>
</dbReference>
<proteinExistence type="predicted"/>
<feature type="compositionally biased region" description="Basic and acidic residues" evidence="7">
    <location>
        <begin position="239"/>
        <end position="249"/>
    </location>
</feature>
<dbReference type="GO" id="GO:0003677">
    <property type="term" value="F:DNA binding"/>
    <property type="evidence" value="ECO:0007669"/>
    <property type="project" value="UniProtKB-KW"/>
</dbReference>
<keyword evidence="4" id="KW-0804">Transcription</keyword>
<dbReference type="PROSITE" id="PS50949">
    <property type="entry name" value="HTH_GNTR"/>
    <property type="match status" value="1"/>
</dbReference>